<keyword evidence="1" id="KW-0560">Oxidoreductase</keyword>
<dbReference type="Pfam" id="PF07486">
    <property type="entry name" value="Hydrolase_2"/>
    <property type="match status" value="1"/>
</dbReference>
<dbReference type="KEGG" id="cmar:IMCC12053_2465"/>
<dbReference type="InterPro" id="IPR011105">
    <property type="entry name" value="Cell_wall_hydrolase_SleB"/>
</dbReference>
<organism evidence="1 2">
    <name type="scientific">Celeribacter marinus</name>
    <dbReference type="NCBI Taxonomy" id="1397108"/>
    <lineage>
        <taxon>Bacteria</taxon>
        <taxon>Pseudomonadati</taxon>
        <taxon>Pseudomonadota</taxon>
        <taxon>Alphaproteobacteria</taxon>
        <taxon>Rhodobacterales</taxon>
        <taxon>Roseobacteraceae</taxon>
        <taxon>Celeribacter</taxon>
    </lineage>
</organism>
<dbReference type="EMBL" id="CP012023">
    <property type="protein sequence ID" value="ALI56412.1"/>
    <property type="molecule type" value="Genomic_DNA"/>
</dbReference>
<proteinExistence type="predicted"/>
<dbReference type="STRING" id="1397108.IMCC12053_2465"/>
<keyword evidence="2" id="KW-1185">Reference proteome</keyword>
<evidence type="ECO:0000313" key="1">
    <source>
        <dbReference type="EMBL" id="ALI56412.1"/>
    </source>
</evidence>
<dbReference type="GO" id="GO:0016787">
    <property type="term" value="F:hydrolase activity"/>
    <property type="evidence" value="ECO:0007669"/>
    <property type="project" value="InterPro"/>
</dbReference>
<dbReference type="PATRIC" id="fig|1397108.4.peg.2519"/>
<dbReference type="Proteomes" id="UP000064920">
    <property type="component" value="Chromosome"/>
</dbReference>
<dbReference type="EC" id="1.4.1.13" evidence="1"/>
<dbReference type="RefSeq" id="WP_062219383.1">
    <property type="nucleotide sequence ID" value="NZ_CP012023.1"/>
</dbReference>
<dbReference type="AlphaFoldDB" id="A0A0N9ZL75"/>
<name>A0A0N9ZL75_9RHOB</name>
<dbReference type="Gene3D" id="1.10.10.2520">
    <property type="entry name" value="Cell wall hydrolase SleB, domain 1"/>
    <property type="match status" value="1"/>
</dbReference>
<gene>
    <name evidence="1" type="ORF">IMCC12053_2465</name>
</gene>
<sequence length="229" mass="24753">MKVMNGLKAFALVSALGVLSAPQSLGAAEKLSMSNAPESALTNELSVLFAQEREAMTSAGAQTVAEVLANYRPKSKPTPPVAVEYTKPYLAQLPKASGGEAWACLSEALYFEARGESVKGQFAVAEVILNRVSSPAFPDTVCGVVNQGTGKKYQCQFTYTCDGHAEAIHEPKAYTRVGKVARLMLDGAPRRLTEGATHYHTTAVNPRWARKFPRTAQIGVHFFYKMPRA</sequence>
<protein>
    <submittedName>
        <fullName evidence="1">Glutamate synthase [NADPH] large chain</fullName>
        <ecNumber evidence="1">1.4.1.13</ecNumber>
    </submittedName>
</protein>
<evidence type="ECO:0000313" key="2">
    <source>
        <dbReference type="Proteomes" id="UP000064920"/>
    </source>
</evidence>
<reference evidence="1 2" key="1">
    <citation type="submission" date="2015-05" db="EMBL/GenBank/DDBJ databases">
        <authorList>
            <person name="Wang D.B."/>
            <person name="Wang M."/>
        </authorList>
    </citation>
    <scope>NUCLEOTIDE SEQUENCE [LARGE SCALE GENOMIC DNA]</scope>
    <source>
        <strain evidence="1 2">IMCC 12053</strain>
    </source>
</reference>
<dbReference type="InterPro" id="IPR042047">
    <property type="entry name" value="SleB_dom1"/>
</dbReference>
<accession>A0A0N9ZL75</accession>
<dbReference type="OrthoDB" id="9785345at2"/>
<dbReference type="GO" id="GO:0004355">
    <property type="term" value="F:glutamate synthase (NADPH) activity"/>
    <property type="evidence" value="ECO:0007669"/>
    <property type="project" value="UniProtKB-EC"/>
</dbReference>